<evidence type="ECO:0000256" key="9">
    <source>
        <dbReference type="ARBA" id="ARBA00022691"/>
    </source>
</evidence>
<organism evidence="15 16">
    <name type="scientific">Nostocoides australiense Ben110</name>
    <dbReference type="NCBI Taxonomy" id="1193182"/>
    <lineage>
        <taxon>Bacteria</taxon>
        <taxon>Bacillati</taxon>
        <taxon>Actinomycetota</taxon>
        <taxon>Actinomycetes</taxon>
        <taxon>Micrococcales</taxon>
        <taxon>Intrasporangiaceae</taxon>
        <taxon>Nostocoides</taxon>
    </lineage>
</organism>
<protein>
    <recommendedName>
        <fullName evidence="4 12">Ribosomal RNA small subunit methyltransferase E</fullName>
        <ecNumber evidence="3 12">2.1.1.193</ecNumber>
    </recommendedName>
</protein>
<keyword evidence="9 12" id="KW-0949">S-adenosyl-L-methionine</keyword>
<comment type="subcellular location">
    <subcellularLocation>
        <location evidence="1 12">Cytoplasm</location>
    </subcellularLocation>
</comment>
<comment type="similarity">
    <text evidence="2 12">Belongs to the RNA methyltransferase RsmE family.</text>
</comment>
<evidence type="ECO:0000256" key="5">
    <source>
        <dbReference type="ARBA" id="ARBA00022490"/>
    </source>
</evidence>
<dbReference type="Pfam" id="PF04452">
    <property type="entry name" value="Methyltrans_RNA"/>
    <property type="match status" value="1"/>
</dbReference>
<dbReference type="InterPro" id="IPR006700">
    <property type="entry name" value="RsmE"/>
</dbReference>
<dbReference type="Gene3D" id="3.40.1280.10">
    <property type="match status" value="1"/>
</dbReference>
<dbReference type="Proteomes" id="UP000035763">
    <property type="component" value="Unassembled WGS sequence"/>
</dbReference>
<dbReference type="Gene3D" id="2.40.240.20">
    <property type="entry name" value="Hypothetical PUA domain-like, domain 1"/>
    <property type="match status" value="1"/>
</dbReference>
<keyword evidence="7 12" id="KW-0489">Methyltransferase</keyword>
<evidence type="ECO:0000256" key="7">
    <source>
        <dbReference type="ARBA" id="ARBA00022603"/>
    </source>
</evidence>
<dbReference type="AlphaFoldDB" id="W6JZR3"/>
<comment type="catalytic activity">
    <reaction evidence="11 12">
        <text>uridine(1498) in 16S rRNA + S-adenosyl-L-methionine = N(3)-methyluridine(1498) in 16S rRNA + S-adenosyl-L-homocysteine + H(+)</text>
        <dbReference type="Rhea" id="RHEA:42920"/>
        <dbReference type="Rhea" id="RHEA-COMP:10283"/>
        <dbReference type="Rhea" id="RHEA-COMP:10284"/>
        <dbReference type="ChEBI" id="CHEBI:15378"/>
        <dbReference type="ChEBI" id="CHEBI:57856"/>
        <dbReference type="ChEBI" id="CHEBI:59789"/>
        <dbReference type="ChEBI" id="CHEBI:65315"/>
        <dbReference type="ChEBI" id="CHEBI:74502"/>
        <dbReference type="EC" id="2.1.1.193"/>
    </reaction>
</comment>
<evidence type="ECO:0000256" key="12">
    <source>
        <dbReference type="PIRNR" id="PIRNR015601"/>
    </source>
</evidence>
<accession>W6JZR3</accession>
<evidence type="ECO:0000256" key="11">
    <source>
        <dbReference type="ARBA" id="ARBA00047944"/>
    </source>
</evidence>
<keyword evidence="8 12" id="KW-0808">Transferase</keyword>
<dbReference type="Pfam" id="PF20260">
    <property type="entry name" value="PUA_4"/>
    <property type="match status" value="1"/>
</dbReference>
<evidence type="ECO:0000256" key="8">
    <source>
        <dbReference type="ARBA" id="ARBA00022679"/>
    </source>
</evidence>
<dbReference type="PANTHER" id="PTHR30027">
    <property type="entry name" value="RIBOSOMAL RNA SMALL SUBUNIT METHYLTRANSFERASE E"/>
    <property type="match status" value="1"/>
</dbReference>
<keyword evidence="16" id="KW-1185">Reference proteome</keyword>
<evidence type="ECO:0000259" key="13">
    <source>
        <dbReference type="Pfam" id="PF04452"/>
    </source>
</evidence>
<dbReference type="EC" id="2.1.1.193" evidence="3 12"/>
<dbReference type="EMBL" id="CAJA01000457">
    <property type="protein sequence ID" value="CCH75113.1"/>
    <property type="molecule type" value="Genomic_DNA"/>
</dbReference>
<dbReference type="SUPFAM" id="SSF75217">
    <property type="entry name" value="alpha/beta knot"/>
    <property type="match status" value="1"/>
</dbReference>
<dbReference type="GO" id="GO:0070475">
    <property type="term" value="P:rRNA base methylation"/>
    <property type="evidence" value="ECO:0007669"/>
    <property type="project" value="TreeGrafter"/>
</dbReference>
<dbReference type="NCBIfam" id="TIGR00046">
    <property type="entry name" value="RsmE family RNA methyltransferase"/>
    <property type="match status" value="1"/>
</dbReference>
<sequence length="247" mass="25824">MTLPLFLTDPGDLADARAGSAYVLGGAEGRHAATVKRLRAGEQLMVGDGAGRQITGSVIEAAGNEVTMSVEQVTDEPPPVPSITLVQALAKGERDEAAIEAATEYGVDRIVPWQAERSIVQWRGERAEKSRSKWVDVVTAAAKQSRRAFVPPVEQLVDTSQLPRRIGQATVAFILHEEAVLPLAAQPIPGAGEIIIIVGPEGGISSGELATLSSAGGIPVRLGSTVLRSSSAGPAAIAVLSADERWR</sequence>
<feature type="domain" description="Ribosomal RNA small subunit methyltransferase E PUA-like" evidence="14">
    <location>
        <begin position="24"/>
        <end position="67"/>
    </location>
</feature>
<dbReference type="InterPro" id="IPR046887">
    <property type="entry name" value="RsmE_PUA-like"/>
</dbReference>
<dbReference type="STRING" id="1193182.BN11_510004"/>
<keyword evidence="5 12" id="KW-0963">Cytoplasm</keyword>
<evidence type="ECO:0000313" key="16">
    <source>
        <dbReference type="Proteomes" id="UP000035763"/>
    </source>
</evidence>
<comment type="caution">
    <text evidence="15">The sequence shown here is derived from an EMBL/GenBank/DDBJ whole genome shotgun (WGS) entry which is preliminary data.</text>
</comment>
<dbReference type="OrthoDB" id="9808126at2"/>
<dbReference type="RefSeq" id="WP_048695307.1">
    <property type="nucleotide sequence ID" value="NZ_HG764815.1"/>
</dbReference>
<dbReference type="InterPro" id="IPR029026">
    <property type="entry name" value="tRNA_m1G_MTases_N"/>
</dbReference>
<reference evidence="15 16" key="1">
    <citation type="journal article" date="2013" name="ISME J.">
        <title>A metabolic model for members of the genus Tetrasphaera involved in enhanced biological phosphorus removal.</title>
        <authorList>
            <person name="Kristiansen R."/>
            <person name="Nguyen H.T.T."/>
            <person name="Saunders A.M."/>
            <person name="Nielsen J.L."/>
            <person name="Wimmer R."/>
            <person name="Le V.Q."/>
            <person name="McIlroy S.J."/>
            <person name="Petrovski S."/>
            <person name="Seviour R.J."/>
            <person name="Calteau A."/>
            <person name="Nielsen K.L."/>
            <person name="Nielsen P.H."/>
        </authorList>
    </citation>
    <scope>NUCLEOTIDE SEQUENCE [LARGE SCALE GENOMIC DNA]</scope>
    <source>
        <strain evidence="15 16">Ben110</strain>
    </source>
</reference>
<dbReference type="SUPFAM" id="SSF88697">
    <property type="entry name" value="PUA domain-like"/>
    <property type="match status" value="1"/>
</dbReference>
<evidence type="ECO:0000256" key="6">
    <source>
        <dbReference type="ARBA" id="ARBA00022552"/>
    </source>
</evidence>
<evidence type="ECO:0000256" key="2">
    <source>
        <dbReference type="ARBA" id="ARBA00005528"/>
    </source>
</evidence>
<dbReference type="InterPro" id="IPR015947">
    <property type="entry name" value="PUA-like_sf"/>
</dbReference>
<keyword evidence="6 12" id="KW-0698">rRNA processing</keyword>
<dbReference type="CDD" id="cd18084">
    <property type="entry name" value="RsmE-like"/>
    <property type="match status" value="1"/>
</dbReference>
<dbReference type="NCBIfam" id="NF008693">
    <property type="entry name" value="PRK11713.2-3"/>
    <property type="match status" value="1"/>
</dbReference>
<proteinExistence type="inferred from homology"/>
<gene>
    <name evidence="15" type="primary">rsmE</name>
    <name evidence="15" type="ORF">BN11_510004</name>
</gene>
<dbReference type="PANTHER" id="PTHR30027:SF3">
    <property type="entry name" value="16S RRNA (URACIL(1498)-N(3))-METHYLTRANSFERASE"/>
    <property type="match status" value="1"/>
</dbReference>
<comment type="function">
    <text evidence="10 12">Specifically methylates the N3 position of the uracil ring of uridine 1498 (m3U1498) in 16S rRNA. Acts on the fully assembled 30S ribosomal subunit.</text>
</comment>
<dbReference type="GO" id="GO:0005737">
    <property type="term" value="C:cytoplasm"/>
    <property type="evidence" value="ECO:0007669"/>
    <property type="project" value="UniProtKB-SubCell"/>
</dbReference>
<evidence type="ECO:0000259" key="14">
    <source>
        <dbReference type="Pfam" id="PF20260"/>
    </source>
</evidence>
<dbReference type="InterPro" id="IPR046886">
    <property type="entry name" value="RsmE_MTase_dom"/>
</dbReference>
<dbReference type="InterPro" id="IPR029028">
    <property type="entry name" value="Alpha/beta_knot_MTases"/>
</dbReference>
<evidence type="ECO:0000256" key="4">
    <source>
        <dbReference type="ARBA" id="ARBA00013673"/>
    </source>
</evidence>
<dbReference type="GO" id="GO:0070042">
    <property type="term" value="F:rRNA (uridine-N3-)-methyltransferase activity"/>
    <property type="evidence" value="ECO:0007669"/>
    <property type="project" value="TreeGrafter"/>
</dbReference>
<dbReference type="PIRSF" id="PIRSF015601">
    <property type="entry name" value="MTase_slr0722"/>
    <property type="match status" value="1"/>
</dbReference>
<evidence type="ECO:0000256" key="1">
    <source>
        <dbReference type="ARBA" id="ARBA00004496"/>
    </source>
</evidence>
<feature type="domain" description="Ribosomal RNA small subunit methyltransferase E methyltransferase" evidence="13">
    <location>
        <begin position="79"/>
        <end position="240"/>
    </location>
</feature>
<evidence type="ECO:0000256" key="3">
    <source>
        <dbReference type="ARBA" id="ARBA00012328"/>
    </source>
</evidence>
<evidence type="ECO:0000256" key="10">
    <source>
        <dbReference type="ARBA" id="ARBA00025699"/>
    </source>
</evidence>
<name>W6JZR3_9MICO</name>
<evidence type="ECO:0000313" key="15">
    <source>
        <dbReference type="EMBL" id="CCH75113.1"/>
    </source>
</evidence>